<sequence length="303" mass="33548">MDGEEQPHLTLFRYCRITPGSQYFHLYLLDLCFAVDFYSKIYDTASGALYAVHTQPVFLAALRQYAHGEVEVNERAGPTSISQYLVWYMLRNSVPDLASEVYAQCSGQAPPVGMNSTAALGQGINEVLHVTGTKLTTGRRRHWARGGRRAWHVKANPGAEGGDDTSNGKLFPDSSAIVQSIQAGQGWGADLDQQAFQCLPVARATWNLEEGREKTTLGCGDGPGYRQVPELICAEGQREQICVWQLLETRGRGFIQSCVTVGVDRATFRGRRIWGAMCGKAARGGEVAEGRWWWLEVKKHFGF</sequence>
<dbReference type="EMBL" id="JARJCM010000106">
    <property type="protein sequence ID" value="KAJ7029023.1"/>
    <property type="molecule type" value="Genomic_DNA"/>
</dbReference>
<organism evidence="1 2">
    <name type="scientific">Mycena alexandri</name>
    <dbReference type="NCBI Taxonomy" id="1745969"/>
    <lineage>
        <taxon>Eukaryota</taxon>
        <taxon>Fungi</taxon>
        <taxon>Dikarya</taxon>
        <taxon>Basidiomycota</taxon>
        <taxon>Agaricomycotina</taxon>
        <taxon>Agaricomycetes</taxon>
        <taxon>Agaricomycetidae</taxon>
        <taxon>Agaricales</taxon>
        <taxon>Marasmiineae</taxon>
        <taxon>Mycenaceae</taxon>
        <taxon>Mycena</taxon>
    </lineage>
</organism>
<accession>A0AAD6SK20</accession>
<proteinExistence type="predicted"/>
<evidence type="ECO:0000313" key="2">
    <source>
        <dbReference type="Proteomes" id="UP001218188"/>
    </source>
</evidence>
<keyword evidence="2" id="KW-1185">Reference proteome</keyword>
<comment type="caution">
    <text evidence="1">The sequence shown here is derived from an EMBL/GenBank/DDBJ whole genome shotgun (WGS) entry which is preliminary data.</text>
</comment>
<protein>
    <submittedName>
        <fullName evidence="1">Uncharacterized protein</fullName>
    </submittedName>
</protein>
<gene>
    <name evidence="1" type="ORF">C8F04DRAFT_1188126</name>
</gene>
<dbReference type="Proteomes" id="UP001218188">
    <property type="component" value="Unassembled WGS sequence"/>
</dbReference>
<evidence type="ECO:0000313" key="1">
    <source>
        <dbReference type="EMBL" id="KAJ7029023.1"/>
    </source>
</evidence>
<reference evidence="1" key="1">
    <citation type="submission" date="2023-03" db="EMBL/GenBank/DDBJ databases">
        <title>Massive genome expansion in bonnet fungi (Mycena s.s.) driven by repeated elements and novel gene families across ecological guilds.</title>
        <authorList>
            <consortium name="Lawrence Berkeley National Laboratory"/>
            <person name="Harder C.B."/>
            <person name="Miyauchi S."/>
            <person name="Viragh M."/>
            <person name="Kuo A."/>
            <person name="Thoen E."/>
            <person name="Andreopoulos B."/>
            <person name="Lu D."/>
            <person name="Skrede I."/>
            <person name="Drula E."/>
            <person name="Henrissat B."/>
            <person name="Morin E."/>
            <person name="Kohler A."/>
            <person name="Barry K."/>
            <person name="LaButti K."/>
            <person name="Morin E."/>
            <person name="Salamov A."/>
            <person name="Lipzen A."/>
            <person name="Mereny Z."/>
            <person name="Hegedus B."/>
            <person name="Baldrian P."/>
            <person name="Stursova M."/>
            <person name="Weitz H."/>
            <person name="Taylor A."/>
            <person name="Grigoriev I.V."/>
            <person name="Nagy L.G."/>
            <person name="Martin F."/>
            <person name="Kauserud H."/>
        </authorList>
    </citation>
    <scope>NUCLEOTIDE SEQUENCE</scope>
    <source>
        <strain evidence="1">CBHHK200</strain>
    </source>
</reference>
<dbReference type="AlphaFoldDB" id="A0AAD6SK20"/>
<name>A0AAD6SK20_9AGAR</name>